<dbReference type="EMBL" id="CWQJ01000027">
    <property type="protein sequence ID" value="CSC69597.1"/>
    <property type="molecule type" value="Genomic_DNA"/>
</dbReference>
<dbReference type="AlphaFoldDB" id="A0A655ZHH4"/>
<evidence type="ECO:0000313" key="2">
    <source>
        <dbReference type="Proteomes" id="UP000046067"/>
    </source>
</evidence>
<name>A0A655ZHH4_VIBCL</name>
<accession>A0A655ZHH4</accession>
<sequence length="66" mass="7313">MVGRERITILHMPCNAHLAAELFKHFIRPQLTAKHPRFTSDDGRGADAIGWNQACGDVGRRVKCAA</sequence>
<reference evidence="1 2" key="1">
    <citation type="submission" date="2015-07" db="EMBL/GenBank/DDBJ databases">
        <authorList>
            <consortium name="Pathogen Informatics"/>
        </authorList>
    </citation>
    <scope>NUCLEOTIDE SEQUENCE [LARGE SCALE GENOMIC DNA]</scope>
    <source>
        <strain evidence="1 2">A325</strain>
    </source>
</reference>
<gene>
    <name evidence="1" type="ORF">ERS013201_03305</name>
</gene>
<dbReference type="Proteomes" id="UP000046067">
    <property type="component" value="Unassembled WGS sequence"/>
</dbReference>
<proteinExistence type="predicted"/>
<protein>
    <submittedName>
        <fullName evidence="1">Uncharacterized protein</fullName>
    </submittedName>
</protein>
<evidence type="ECO:0000313" key="1">
    <source>
        <dbReference type="EMBL" id="CSC69597.1"/>
    </source>
</evidence>
<organism evidence="1 2">
    <name type="scientific">Vibrio cholerae</name>
    <dbReference type="NCBI Taxonomy" id="666"/>
    <lineage>
        <taxon>Bacteria</taxon>
        <taxon>Pseudomonadati</taxon>
        <taxon>Pseudomonadota</taxon>
        <taxon>Gammaproteobacteria</taxon>
        <taxon>Vibrionales</taxon>
        <taxon>Vibrionaceae</taxon>
        <taxon>Vibrio</taxon>
    </lineage>
</organism>